<evidence type="ECO:0000256" key="3">
    <source>
        <dbReference type="ARBA" id="ARBA00022989"/>
    </source>
</evidence>
<evidence type="ECO:0008006" key="9">
    <source>
        <dbReference type="Google" id="ProtNLM"/>
    </source>
</evidence>
<evidence type="ECO:0000313" key="7">
    <source>
        <dbReference type="EMBL" id="OBZ78795.1"/>
    </source>
</evidence>
<dbReference type="GO" id="GO:0005351">
    <property type="term" value="F:carbohydrate:proton symporter activity"/>
    <property type="evidence" value="ECO:0007669"/>
    <property type="project" value="TreeGrafter"/>
</dbReference>
<keyword evidence="2 6" id="KW-0812">Transmembrane</keyword>
<dbReference type="PANTHER" id="PTHR48022:SF73">
    <property type="entry name" value="METABOLITE TRANSPORT PROTEIN YDL199C-RELATED"/>
    <property type="match status" value="1"/>
</dbReference>
<evidence type="ECO:0000313" key="8">
    <source>
        <dbReference type="Proteomes" id="UP000092993"/>
    </source>
</evidence>
<evidence type="ECO:0000256" key="1">
    <source>
        <dbReference type="ARBA" id="ARBA00004141"/>
    </source>
</evidence>
<keyword evidence="4 6" id="KW-0472">Membrane</keyword>
<comment type="caution">
    <text evidence="7">The sequence shown here is derived from an EMBL/GenBank/DDBJ whole genome shotgun (WGS) entry which is preliminary data.</text>
</comment>
<dbReference type="InterPro" id="IPR036259">
    <property type="entry name" value="MFS_trans_sf"/>
</dbReference>
<dbReference type="PANTHER" id="PTHR48022">
    <property type="entry name" value="PLASTIDIC GLUCOSE TRANSPORTER 4"/>
    <property type="match status" value="1"/>
</dbReference>
<evidence type="ECO:0000256" key="6">
    <source>
        <dbReference type="SAM" id="Phobius"/>
    </source>
</evidence>
<dbReference type="EMBL" id="LUGG01000001">
    <property type="protein sequence ID" value="OBZ78795.1"/>
    <property type="molecule type" value="Genomic_DNA"/>
</dbReference>
<comment type="subcellular location">
    <subcellularLocation>
        <location evidence="1">Membrane</location>
        <topology evidence="1">Multi-pass membrane protein</topology>
    </subcellularLocation>
</comment>
<dbReference type="InterPro" id="IPR005828">
    <property type="entry name" value="MFS_sugar_transport-like"/>
</dbReference>
<dbReference type="Pfam" id="PF00083">
    <property type="entry name" value="Sugar_tr"/>
    <property type="match status" value="1"/>
</dbReference>
<sequence length="110" mass="12665">MTPYFQELIEWRLYPMHGFFCVCSFVLVYFLYPETKGVPLEEMDAVFGEEELEERLEDEESERSSLVARPPDRSGSTTPRRKPNSPGVLSRLMGRSDGRASYEPIHSGDE</sequence>
<keyword evidence="8" id="KW-1185">Reference proteome</keyword>
<feature type="compositionally biased region" description="Basic and acidic residues" evidence="5">
    <location>
        <begin position="94"/>
        <end position="110"/>
    </location>
</feature>
<dbReference type="AlphaFoldDB" id="A0A1C7MPI1"/>
<evidence type="ECO:0000256" key="4">
    <source>
        <dbReference type="ARBA" id="ARBA00023136"/>
    </source>
</evidence>
<feature type="compositionally biased region" description="Acidic residues" evidence="5">
    <location>
        <begin position="51"/>
        <end position="61"/>
    </location>
</feature>
<name>A0A1C7MPI1_GRIFR</name>
<dbReference type="InterPro" id="IPR050360">
    <property type="entry name" value="MFS_Sugar_Transporters"/>
</dbReference>
<dbReference type="GO" id="GO:0016020">
    <property type="term" value="C:membrane"/>
    <property type="evidence" value="ECO:0007669"/>
    <property type="project" value="UniProtKB-SubCell"/>
</dbReference>
<organism evidence="7 8">
    <name type="scientific">Grifola frondosa</name>
    <name type="common">Maitake</name>
    <name type="synonym">Polyporus frondosus</name>
    <dbReference type="NCBI Taxonomy" id="5627"/>
    <lineage>
        <taxon>Eukaryota</taxon>
        <taxon>Fungi</taxon>
        <taxon>Dikarya</taxon>
        <taxon>Basidiomycota</taxon>
        <taxon>Agaricomycotina</taxon>
        <taxon>Agaricomycetes</taxon>
        <taxon>Polyporales</taxon>
        <taxon>Grifolaceae</taxon>
        <taxon>Grifola</taxon>
    </lineage>
</organism>
<accession>A0A1C7MPI1</accession>
<evidence type="ECO:0000256" key="2">
    <source>
        <dbReference type="ARBA" id="ARBA00022692"/>
    </source>
</evidence>
<evidence type="ECO:0000256" key="5">
    <source>
        <dbReference type="SAM" id="MobiDB-lite"/>
    </source>
</evidence>
<dbReference type="OrthoDB" id="3022635at2759"/>
<proteinExistence type="predicted"/>
<keyword evidence="3 6" id="KW-1133">Transmembrane helix</keyword>
<feature type="region of interest" description="Disordered" evidence="5">
    <location>
        <begin position="51"/>
        <end position="110"/>
    </location>
</feature>
<feature type="transmembrane region" description="Helical" evidence="6">
    <location>
        <begin position="12"/>
        <end position="32"/>
    </location>
</feature>
<dbReference type="Proteomes" id="UP000092993">
    <property type="component" value="Unassembled WGS sequence"/>
</dbReference>
<gene>
    <name evidence="7" type="ORF">A0H81_00855</name>
</gene>
<protein>
    <recommendedName>
        <fullName evidence="9">Major facilitator superfamily (MFS) profile domain-containing protein</fullName>
    </recommendedName>
</protein>
<dbReference type="Gene3D" id="1.20.1250.20">
    <property type="entry name" value="MFS general substrate transporter like domains"/>
    <property type="match status" value="1"/>
</dbReference>
<reference evidence="7 8" key="1">
    <citation type="submission" date="2016-03" db="EMBL/GenBank/DDBJ databases">
        <title>Whole genome sequencing of Grifola frondosa 9006-11.</title>
        <authorList>
            <person name="Min B."/>
            <person name="Park H."/>
            <person name="Kim J.-G."/>
            <person name="Cho H."/>
            <person name="Oh Y.-L."/>
            <person name="Kong W.-S."/>
            <person name="Choi I.-G."/>
        </authorList>
    </citation>
    <scope>NUCLEOTIDE SEQUENCE [LARGE SCALE GENOMIC DNA]</scope>
    <source>
        <strain evidence="7 8">9006-11</strain>
    </source>
</reference>